<keyword evidence="1 11" id="KW-1003">Cell membrane</keyword>
<evidence type="ECO:0000313" key="14">
    <source>
        <dbReference type="Proteomes" id="UP000182108"/>
    </source>
</evidence>
<dbReference type="Pfam" id="PF02666">
    <property type="entry name" value="PS_Dcarbxylase"/>
    <property type="match status" value="1"/>
</dbReference>
<gene>
    <name evidence="11" type="primary">psd</name>
    <name evidence="13" type="ORF">Ga0061068_10870</name>
</gene>
<evidence type="ECO:0000256" key="11">
    <source>
        <dbReference type="HAMAP-Rule" id="MF_00664"/>
    </source>
</evidence>
<comment type="function">
    <text evidence="11">Catalyzes the formation of phosphatidylethanolamine (PtdEtn) from phosphatidylserine (PtdSer).</text>
</comment>
<evidence type="ECO:0000256" key="10">
    <source>
        <dbReference type="ARBA" id="ARBA00023317"/>
    </source>
</evidence>
<keyword evidence="2 11" id="KW-0444">Lipid biosynthesis</keyword>
<dbReference type="GO" id="GO:0006646">
    <property type="term" value="P:phosphatidylethanolamine biosynthetic process"/>
    <property type="evidence" value="ECO:0007669"/>
    <property type="project" value="UniProtKB-UniRule"/>
</dbReference>
<comment type="PTM">
    <text evidence="11">Is synthesized initially as an inactive proenzyme. Formation of the active enzyme involves a self-maturation process in which the active site pyruvoyl group is generated from an internal serine residue via an autocatalytic post-translational modification. Two non-identical subunits are generated from the proenzyme in this reaction, and the pyruvate is formed at the N-terminus of the alpha chain, which is derived from the carboxyl end of the proenzyme. The post-translation cleavage follows an unusual pathway, termed non-hydrolytic serinolysis, in which the side chain hydroxyl group of the serine supplies its oxygen atom to form the C-terminus of the beta chain, while the remainder of the serine residue undergoes an oxidative deamination to produce ammonia and the pyruvoyl prosthetic group on the alpha chain.</text>
</comment>
<accession>A0A0K6IW27</accession>
<reference evidence="14" key="1">
    <citation type="submission" date="2015-08" db="EMBL/GenBank/DDBJ databases">
        <authorList>
            <person name="Babu N.S."/>
            <person name="Beckwith C.J."/>
            <person name="Beseler K.G."/>
            <person name="Brison A."/>
            <person name="Carone J.V."/>
            <person name="Caskin T.P."/>
            <person name="Diamond M."/>
            <person name="Durham M.E."/>
            <person name="Foxe J.M."/>
            <person name="Go M."/>
            <person name="Henderson B.A."/>
            <person name="Jones I.B."/>
            <person name="McGettigan J.A."/>
            <person name="Micheletti S.J."/>
            <person name="Nasrallah M.E."/>
            <person name="Ortiz D."/>
            <person name="Piller C.R."/>
            <person name="Privatt S.R."/>
            <person name="Schneider S.L."/>
            <person name="Sharp S."/>
            <person name="Smith T.C."/>
            <person name="Stanton J.D."/>
            <person name="Ullery H.E."/>
            <person name="Wilson R.J."/>
            <person name="Serrano M.G."/>
            <person name="Buck G."/>
            <person name="Lee V."/>
            <person name="Wang Y."/>
            <person name="Carvalho R."/>
            <person name="Voegtly L."/>
            <person name="Shi R."/>
            <person name="Duckworth R."/>
            <person name="Johnson A."/>
            <person name="Loviza R."/>
            <person name="Walstead R."/>
            <person name="Shah Z."/>
            <person name="Kiflezghi M."/>
            <person name="Wade K."/>
            <person name="Ball S.L."/>
            <person name="Bradley K.W."/>
            <person name="Asai D.J."/>
            <person name="Bowman C.A."/>
            <person name="Russell D.A."/>
            <person name="Pope W.H."/>
            <person name="Jacobs-Sera D."/>
            <person name="Hendrix R.W."/>
            <person name="Hatfull G.F."/>
        </authorList>
    </citation>
    <scope>NUCLEOTIDE SEQUENCE [LARGE SCALE GENOMIC DNA]</scope>
    <source>
        <strain evidence="14">JCM 19170</strain>
    </source>
</reference>
<keyword evidence="10 11" id="KW-0670">Pyruvate</keyword>
<evidence type="ECO:0000256" key="8">
    <source>
        <dbReference type="ARBA" id="ARBA00023239"/>
    </source>
</evidence>
<evidence type="ECO:0000256" key="6">
    <source>
        <dbReference type="ARBA" id="ARBA00023145"/>
    </source>
</evidence>
<keyword evidence="7 11" id="KW-0594">Phospholipid biosynthesis</keyword>
<feature type="site" description="Cleavage (non-hydrolytic); by autocatalysis" evidence="11">
    <location>
        <begin position="184"/>
        <end position="185"/>
    </location>
</feature>
<evidence type="ECO:0000256" key="5">
    <source>
        <dbReference type="ARBA" id="ARBA00023136"/>
    </source>
</evidence>
<protein>
    <recommendedName>
        <fullName evidence="11">Phosphatidylserine decarboxylase proenzyme</fullName>
        <ecNumber evidence="11">4.1.1.65</ecNumber>
    </recommendedName>
    <component>
        <recommendedName>
            <fullName evidence="11">Phosphatidylserine decarboxylase alpha chain</fullName>
        </recommendedName>
    </component>
    <component>
        <recommendedName>
            <fullName evidence="11">Phosphatidylserine decarboxylase beta chain</fullName>
        </recommendedName>
    </component>
</protein>
<dbReference type="HAMAP" id="MF_00664">
    <property type="entry name" value="PS_decarb_PSD_A"/>
    <property type="match status" value="1"/>
</dbReference>
<evidence type="ECO:0000256" key="12">
    <source>
        <dbReference type="SAM" id="Phobius"/>
    </source>
</evidence>
<comment type="similarity">
    <text evidence="11">Belongs to the phosphatidylserine decarboxylase family. PSD-A subfamily.</text>
</comment>
<dbReference type="Proteomes" id="UP000182108">
    <property type="component" value="Unassembled WGS sequence"/>
</dbReference>
<comment type="subunit">
    <text evidence="11">Heterodimer of a large membrane-associated beta subunit and a small pyruvoyl-containing alpha subunit.</text>
</comment>
<evidence type="ECO:0000256" key="4">
    <source>
        <dbReference type="ARBA" id="ARBA00023098"/>
    </source>
</evidence>
<evidence type="ECO:0000313" key="13">
    <source>
        <dbReference type="EMBL" id="CUB07542.1"/>
    </source>
</evidence>
<dbReference type="RefSeq" id="WP_055423822.1">
    <property type="nucleotide sequence ID" value="NZ_CYHH01000008.1"/>
</dbReference>
<keyword evidence="3 11" id="KW-0210">Decarboxylase</keyword>
<evidence type="ECO:0000256" key="1">
    <source>
        <dbReference type="ARBA" id="ARBA00022475"/>
    </source>
</evidence>
<sequence>MTSHPYPHPLIAREGWPFIAGAVLLALAVQVMAGLCWAWPLWLLALFVLQFFRDPPRPIPTEPLAVLSPADGRIVAIEPAHDPWRDCDALKISVFMNVFNVHSNRSPVDGTVLARWYHPGKFLNAALDKASSENERNALHLRSDTGHELSCVQVAGLVARRILCYVEPGDRLTRGQRYGFIRFGSRVDLYLPPDSRPRVVFGEKVKATSTILAEFPAAEREAAR</sequence>
<dbReference type="OrthoDB" id="9790893at2"/>
<feature type="transmembrane region" description="Helical" evidence="12">
    <location>
        <begin position="16"/>
        <end position="49"/>
    </location>
</feature>
<evidence type="ECO:0000256" key="3">
    <source>
        <dbReference type="ARBA" id="ARBA00022793"/>
    </source>
</evidence>
<organism evidence="13 14">
    <name type="scientific">Tepidiphilus thermophilus</name>
    <dbReference type="NCBI Taxonomy" id="876478"/>
    <lineage>
        <taxon>Bacteria</taxon>
        <taxon>Pseudomonadati</taxon>
        <taxon>Pseudomonadota</taxon>
        <taxon>Hydrogenophilia</taxon>
        <taxon>Hydrogenophilales</taxon>
        <taxon>Hydrogenophilaceae</taxon>
        <taxon>Tepidiphilus</taxon>
    </lineage>
</organism>
<feature type="chain" id="PRO_5023519180" description="Phosphatidylserine decarboxylase beta chain" evidence="11">
    <location>
        <begin position="1"/>
        <end position="184"/>
    </location>
</feature>
<name>A0A0K6IW27_9PROT</name>
<dbReference type="EC" id="4.1.1.65" evidence="11"/>
<dbReference type="NCBIfam" id="NF003680">
    <property type="entry name" value="PRK05305.1-5"/>
    <property type="match status" value="1"/>
</dbReference>
<keyword evidence="12" id="KW-1133">Transmembrane helix</keyword>
<feature type="modified residue" description="Pyruvic acid (Ser); by autocatalysis" evidence="11">
    <location>
        <position position="185"/>
    </location>
</feature>
<dbReference type="AlphaFoldDB" id="A0A0K6IW27"/>
<evidence type="ECO:0000256" key="7">
    <source>
        <dbReference type="ARBA" id="ARBA00023209"/>
    </source>
</evidence>
<dbReference type="UniPathway" id="UPA00558">
    <property type="reaction ID" value="UER00616"/>
</dbReference>
<keyword evidence="6 11" id="KW-0865">Zymogen</keyword>
<keyword evidence="12" id="KW-0812">Transmembrane</keyword>
<evidence type="ECO:0000256" key="2">
    <source>
        <dbReference type="ARBA" id="ARBA00022516"/>
    </source>
</evidence>
<keyword evidence="9 11" id="KW-1208">Phospholipid metabolism</keyword>
<keyword evidence="8 11" id="KW-0456">Lyase</keyword>
<comment type="cofactor">
    <cofactor evidence="11">
        <name>pyruvate</name>
        <dbReference type="ChEBI" id="CHEBI:15361"/>
    </cofactor>
    <text evidence="11">Binds 1 pyruvoyl group covalently per subunit.</text>
</comment>
<feature type="chain" id="PRO_5023519179" description="Phosphatidylserine decarboxylase alpha chain" evidence="11">
    <location>
        <begin position="185"/>
        <end position="224"/>
    </location>
</feature>
<proteinExistence type="inferred from homology"/>
<dbReference type="PANTHER" id="PTHR35809:SF1">
    <property type="entry name" value="ARCHAETIDYLSERINE DECARBOXYLASE PROENZYME-RELATED"/>
    <property type="match status" value="1"/>
</dbReference>
<keyword evidence="5 11" id="KW-0472">Membrane</keyword>
<dbReference type="NCBIfam" id="NF003678">
    <property type="entry name" value="PRK05305.1-2"/>
    <property type="match status" value="1"/>
</dbReference>
<evidence type="ECO:0000256" key="9">
    <source>
        <dbReference type="ARBA" id="ARBA00023264"/>
    </source>
</evidence>
<keyword evidence="4 11" id="KW-0443">Lipid metabolism</keyword>
<dbReference type="GO" id="GO:0005886">
    <property type="term" value="C:plasma membrane"/>
    <property type="evidence" value="ECO:0007669"/>
    <property type="project" value="UniProtKB-SubCell"/>
</dbReference>
<dbReference type="InterPro" id="IPR033175">
    <property type="entry name" value="PSD-A"/>
</dbReference>
<keyword evidence="14" id="KW-1185">Reference proteome</keyword>
<dbReference type="PANTHER" id="PTHR35809">
    <property type="entry name" value="ARCHAETIDYLSERINE DECARBOXYLASE PROENZYME-RELATED"/>
    <property type="match status" value="1"/>
</dbReference>
<feature type="active site" description="Schiff-base intermediate with substrate; via pyruvic acid" evidence="11">
    <location>
        <position position="185"/>
    </location>
</feature>
<comment type="catalytic activity">
    <reaction evidence="11">
        <text>a 1,2-diacyl-sn-glycero-3-phospho-L-serine + H(+) = a 1,2-diacyl-sn-glycero-3-phosphoethanolamine + CO2</text>
        <dbReference type="Rhea" id="RHEA:20828"/>
        <dbReference type="ChEBI" id="CHEBI:15378"/>
        <dbReference type="ChEBI" id="CHEBI:16526"/>
        <dbReference type="ChEBI" id="CHEBI:57262"/>
        <dbReference type="ChEBI" id="CHEBI:64612"/>
        <dbReference type="EC" id="4.1.1.65"/>
    </reaction>
</comment>
<comment type="pathway">
    <text evidence="11">Phospholipid metabolism; phosphatidylethanolamine biosynthesis; phosphatidylethanolamine from CDP-diacylglycerol: step 2/2.</text>
</comment>
<dbReference type="InterPro" id="IPR003817">
    <property type="entry name" value="PS_Dcarbxylase"/>
</dbReference>
<comment type="subcellular location">
    <subcellularLocation>
        <location evidence="11">Cell membrane</location>
        <topology evidence="11">Peripheral membrane protein</topology>
    </subcellularLocation>
</comment>
<dbReference type="EMBL" id="CYHH01000008">
    <property type="protein sequence ID" value="CUB07542.1"/>
    <property type="molecule type" value="Genomic_DNA"/>
</dbReference>
<dbReference type="GO" id="GO:0004609">
    <property type="term" value="F:phosphatidylserine decarboxylase activity"/>
    <property type="evidence" value="ECO:0007669"/>
    <property type="project" value="UniProtKB-UniRule"/>
</dbReference>